<dbReference type="InterPro" id="IPR041657">
    <property type="entry name" value="HTH_17"/>
</dbReference>
<dbReference type="EMBL" id="AXCZ01000016">
    <property type="protein sequence ID" value="KGM14006.1"/>
    <property type="molecule type" value="Genomic_DNA"/>
</dbReference>
<evidence type="ECO:0000313" key="2">
    <source>
        <dbReference type="EMBL" id="KGM14006.1"/>
    </source>
</evidence>
<protein>
    <submittedName>
        <fullName evidence="2">Transcriptional regulator</fullName>
    </submittedName>
</protein>
<feature type="domain" description="Helix-turn-helix" evidence="1">
    <location>
        <begin position="15"/>
        <end position="60"/>
    </location>
</feature>
<dbReference type="Pfam" id="PF12728">
    <property type="entry name" value="HTH_17"/>
    <property type="match status" value="1"/>
</dbReference>
<accession>A0A0A0C1B2</accession>
<keyword evidence="3" id="KW-1185">Reference proteome</keyword>
<reference evidence="2 3" key="1">
    <citation type="submission" date="2013-08" db="EMBL/GenBank/DDBJ databases">
        <title>Genome sequencing of Cellulomonas bogoriensis 69B4.</title>
        <authorList>
            <person name="Chen F."/>
            <person name="Li Y."/>
            <person name="Wang G."/>
        </authorList>
    </citation>
    <scope>NUCLEOTIDE SEQUENCE [LARGE SCALE GENOMIC DNA]</scope>
    <source>
        <strain evidence="2 3">69B4</strain>
    </source>
</reference>
<dbReference type="AlphaFoldDB" id="A0A0A0C1B2"/>
<name>A0A0A0C1B2_9CELL</name>
<dbReference type="GO" id="GO:0003677">
    <property type="term" value="F:DNA binding"/>
    <property type="evidence" value="ECO:0007669"/>
    <property type="project" value="InterPro"/>
</dbReference>
<comment type="caution">
    <text evidence="2">The sequence shown here is derived from an EMBL/GenBank/DDBJ whole genome shotgun (WGS) entry which is preliminary data.</text>
</comment>
<sequence>MSTDAPQQTRSEDVLLTTGEAARLLGASRQHVVNLCDRGELPYVSTGVHRRLRQADVEAFGAQKDRLTRDQRRSLWFAYAIAGKIAADPASTLTVARRDLEAMCREHPRGRAAKRLAEWAQLLDGPVEEFLMTLTSSSPRARELRQTLPFFGVLSDREQHQVASAFGSEPRAPRRWGRR</sequence>
<evidence type="ECO:0000313" key="3">
    <source>
        <dbReference type="Proteomes" id="UP000054314"/>
    </source>
</evidence>
<dbReference type="NCBIfam" id="TIGR01764">
    <property type="entry name" value="excise"/>
    <property type="match status" value="1"/>
</dbReference>
<proteinExistence type="predicted"/>
<dbReference type="RefSeq" id="WP_052104907.1">
    <property type="nucleotide sequence ID" value="NZ_AXCZ01000016.1"/>
</dbReference>
<dbReference type="OrthoDB" id="3237625at2"/>
<dbReference type="SUPFAM" id="SSF46955">
    <property type="entry name" value="Putative DNA-binding domain"/>
    <property type="match status" value="1"/>
</dbReference>
<evidence type="ECO:0000259" key="1">
    <source>
        <dbReference type="Pfam" id="PF12728"/>
    </source>
</evidence>
<dbReference type="Proteomes" id="UP000054314">
    <property type="component" value="Unassembled WGS sequence"/>
</dbReference>
<dbReference type="InterPro" id="IPR009061">
    <property type="entry name" value="DNA-bd_dom_put_sf"/>
</dbReference>
<gene>
    <name evidence="2" type="ORF">N869_06540</name>
</gene>
<organism evidence="2 3">
    <name type="scientific">Cellulomonas bogoriensis 69B4 = DSM 16987</name>
    <dbReference type="NCBI Taxonomy" id="1386082"/>
    <lineage>
        <taxon>Bacteria</taxon>
        <taxon>Bacillati</taxon>
        <taxon>Actinomycetota</taxon>
        <taxon>Actinomycetes</taxon>
        <taxon>Micrococcales</taxon>
        <taxon>Cellulomonadaceae</taxon>
        <taxon>Cellulomonas</taxon>
    </lineage>
</organism>
<dbReference type="InterPro" id="IPR010093">
    <property type="entry name" value="SinI_DNA-bd"/>
</dbReference>